<dbReference type="AlphaFoldDB" id="A0A2Z6QH17"/>
<evidence type="ECO:0000313" key="1">
    <source>
        <dbReference type="EMBL" id="GBB84094.1"/>
    </source>
</evidence>
<reference evidence="1 2" key="1">
    <citation type="submission" date="2017-11" db="EMBL/GenBank/DDBJ databases">
        <title>The genome of Rhizophagus clarus HR1 reveals common genetic basis of auxotrophy among arbuscular mycorrhizal fungi.</title>
        <authorList>
            <person name="Kobayashi Y."/>
        </authorList>
    </citation>
    <scope>NUCLEOTIDE SEQUENCE [LARGE SCALE GENOMIC DNA]</scope>
    <source>
        <strain evidence="1 2">HR1</strain>
    </source>
</reference>
<protein>
    <submittedName>
        <fullName evidence="1">Uncharacterized protein</fullName>
    </submittedName>
</protein>
<dbReference type="Proteomes" id="UP000247702">
    <property type="component" value="Unassembled WGS sequence"/>
</dbReference>
<organism evidence="1 2">
    <name type="scientific">Rhizophagus clarus</name>
    <dbReference type="NCBI Taxonomy" id="94130"/>
    <lineage>
        <taxon>Eukaryota</taxon>
        <taxon>Fungi</taxon>
        <taxon>Fungi incertae sedis</taxon>
        <taxon>Mucoromycota</taxon>
        <taxon>Glomeromycotina</taxon>
        <taxon>Glomeromycetes</taxon>
        <taxon>Glomerales</taxon>
        <taxon>Glomeraceae</taxon>
        <taxon>Rhizophagus</taxon>
    </lineage>
</organism>
<name>A0A2Z6QH17_9GLOM</name>
<dbReference type="EMBL" id="BEXD01000083">
    <property type="protein sequence ID" value="GBB84094.1"/>
    <property type="molecule type" value="Genomic_DNA"/>
</dbReference>
<comment type="caution">
    <text evidence="1">The sequence shown here is derived from an EMBL/GenBank/DDBJ whole genome shotgun (WGS) entry which is preliminary data.</text>
</comment>
<gene>
    <name evidence="1" type="ORF">RclHR1_10720005</name>
</gene>
<sequence length="140" mass="16492">MKVYTISKVHNSNSKQTGYFEGSELHFEANWGISKIWQTFNFEGWTLFEVRVFDSHFKSVDGFLEEISKVWNIMELQRSTTFWTHHRQNFEDLQLPNTTGLNFEDLASERNFKSPRLSESNGQNFGGLWLYSASWTFVAF</sequence>
<accession>A0A2Z6QH17</accession>
<evidence type="ECO:0000313" key="2">
    <source>
        <dbReference type="Proteomes" id="UP000247702"/>
    </source>
</evidence>
<proteinExistence type="predicted"/>
<keyword evidence="2" id="KW-1185">Reference proteome</keyword>